<name>A0A2R6XZV0_9BACL</name>
<protein>
    <submittedName>
        <fullName evidence="13">Mercuric ion reductase</fullName>
    </submittedName>
</protein>
<evidence type="ECO:0000256" key="7">
    <source>
        <dbReference type="ARBA" id="ARBA00023284"/>
    </source>
</evidence>
<comment type="caution">
    <text evidence="13">The sequence shown here is derived from an EMBL/GenBank/DDBJ whole genome shotgun (WGS) entry which is preliminary data.</text>
</comment>
<feature type="domain" description="FAD/NAD(P)-binding" evidence="12">
    <location>
        <begin position="16"/>
        <end position="258"/>
    </location>
</feature>
<dbReference type="Pfam" id="PF02852">
    <property type="entry name" value="Pyr_redox_dim"/>
    <property type="match status" value="1"/>
</dbReference>
<reference evidence="14" key="1">
    <citation type="journal article" date="2018" name="Sci. Rep.">
        <title>Lignite coal burning seam in the remote Altai Mountains harbors a hydrogen-driven thermophilic microbial community.</title>
        <authorList>
            <person name="Kadnikov V.V."/>
            <person name="Mardanov A.V."/>
            <person name="Ivasenko D.A."/>
            <person name="Antsiferov D.V."/>
            <person name="Beletsky A.V."/>
            <person name="Karnachuk O.V."/>
            <person name="Ravin N.V."/>
        </authorList>
    </citation>
    <scope>NUCLEOTIDE SEQUENCE [LARGE SCALE GENOMIC DNA]</scope>
</reference>
<feature type="binding site" evidence="8">
    <location>
        <position position="62"/>
    </location>
    <ligand>
        <name>FAD</name>
        <dbReference type="ChEBI" id="CHEBI:57692"/>
    </ligand>
</feature>
<evidence type="ECO:0000256" key="9">
    <source>
        <dbReference type="PIRSR" id="PIRSR000350-4"/>
    </source>
</evidence>
<dbReference type="Pfam" id="PF07992">
    <property type="entry name" value="Pyr_redox_2"/>
    <property type="match status" value="2"/>
</dbReference>
<feature type="disulfide bond" description="Redox-active" evidence="9">
    <location>
        <begin position="53"/>
        <end position="58"/>
    </location>
</feature>
<comment type="cofactor">
    <cofactor evidence="8">
        <name>FAD</name>
        <dbReference type="ChEBI" id="CHEBI:57692"/>
    </cofactor>
    <text evidence="8">Binds 1 FAD per subunit.</text>
</comment>
<keyword evidence="2 10" id="KW-0285">Flavoprotein</keyword>
<dbReference type="InterPro" id="IPR023753">
    <property type="entry name" value="FAD/NAD-binding_dom"/>
</dbReference>
<dbReference type="GO" id="GO:0050660">
    <property type="term" value="F:flavin adenine dinucleotide binding"/>
    <property type="evidence" value="ECO:0007669"/>
    <property type="project" value="TreeGrafter"/>
</dbReference>
<evidence type="ECO:0000256" key="2">
    <source>
        <dbReference type="ARBA" id="ARBA00022630"/>
    </source>
</evidence>
<dbReference type="PIRSF" id="PIRSF000350">
    <property type="entry name" value="Mercury_reductase_MerA"/>
    <property type="match status" value="1"/>
</dbReference>
<dbReference type="Gene3D" id="3.50.50.60">
    <property type="entry name" value="FAD/NAD(P)-binding domain"/>
    <property type="match status" value="3"/>
</dbReference>
<evidence type="ECO:0000256" key="3">
    <source>
        <dbReference type="ARBA" id="ARBA00022827"/>
    </source>
</evidence>
<evidence type="ECO:0000256" key="5">
    <source>
        <dbReference type="ARBA" id="ARBA00023002"/>
    </source>
</evidence>
<evidence type="ECO:0000256" key="10">
    <source>
        <dbReference type="RuleBase" id="RU003691"/>
    </source>
</evidence>
<evidence type="ECO:0000313" key="14">
    <source>
        <dbReference type="Proteomes" id="UP000244338"/>
    </source>
</evidence>
<keyword evidence="8" id="KW-0520">NAD</keyword>
<evidence type="ECO:0000256" key="8">
    <source>
        <dbReference type="PIRSR" id="PIRSR000350-3"/>
    </source>
</evidence>
<dbReference type="PRINTS" id="PR00411">
    <property type="entry name" value="PNDRDTASEI"/>
</dbReference>
<dbReference type="GO" id="GO:0003955">
    <property type="term" value="F:NAD(P)H dehydrogenase (quinone) activity"/>
    <property type="evidence" value="ECO:0007669"/>
    <property type="project" value="TreeGrafter"/>
</dbReference>
<proteinExistence type="inferred from homology"/>
<dbReference type="InterPro" id="IPR016156">
    <property type="entry name" value="FAD/NAD-linked_Rdtase_dimer_sf"/>
</dbReference>
<feature type="domain" description="Pyridine nucleotide-disulphide oxidoreductase dimerisation" evidence="11">
    <location>
        <begin position="412"/>
        <end position="518"/>
    </location>
</feature>
<dbReference type="Gene3D" id="3.30.390.30">
    <property type="match status" value="1"/>
</dbReference>
<feature type="binding site" evidence="8">
    <location>
        <begin position="187"/>
        <end position="194"/>
    </location>
    <ligand>
        <name>NAD(+)</name>
        <dbReference type="ChEBI" id="CHEBI:57540"/>
    </ligand>
</feature>
<dbReference type="InterPro" id="IPR012999">
    <property type="entry name" value="Pyr_OxRdtase_I_AS"/>
</dbReference>
<dbReference type="SUPFAM" id="SSF55424">
    <property type="entry name" value="FAD/NAD-linked reductases, dimerisation (C-terminal) domain"/>
    <property type="match status" value="1"/>
</dbReference>
<feature type="domain" description="FAD/NAD(P)-binding" evidence="12">
    <location>
        <begin position="319"/>
        <end position="388"/>
    </location>
</feature>
<evidence type="ECO:0000313" key="13">
    <source>
        <dbReference type="EMBL" id="PTQ55943.1"/>
    </source>
</evidence>
<keyword evidence="5 10" id="KW-0560">Oxidoreductase</keyword>
<dbReference type="PANTHER" id="PTHR43014:SF4">
    <property type="entry name" value="PYRIDINE NUCLEOTIDE-DISULFIDE OXIDOREDUCTASE RCLA-RELATED"/>
    <property type="match status" value="1"/>
</dbReference>
<evidence type="ECO:0000259" key="11">
    <source>
        <dbReference type="Pfam" id="PF02852"/>
    </source>
</evidence>
<dbReference type="SUPFAM" id="SSF51905">
    <property type="entry name" value="FAD/NAD(P)-binding domain"/>
    <property type="match status" value="1"/>
</dbReference>
<keyword evidence="8" id="KW-0547">Nucleotide-binding</keyword>
<dbReference type="InterPro" id="IPR036188">
    <property type="entry name" value="FAD/NAD-bd_sf"/>
</dbReference>
<feature type="binding site" evidence="8">
    <location>
        <position position="332"/>
    </location>
    <ligand>
        <name>NAD(+)</name>
        <dbReference type="ChEBI" id="CHEBI:57540"/>
    </ligand>
</feature>
<dbReference type="AlphaFoldDB" id="A0A2R6XZV0"/>
<dbReference type="PRINTS" id="PR00368">
    <property type="entry name" value="FADPNR"/>
</dbReference>
<keyword evidence="3 8" id="KW-0274">FAD</keyword>
<sequence length="536" mass="57978">MKHISTQEVRHVKGTFDLLIIGGGSAAFAAAAEASTMGARVGMIERGTIGGTCVNVGCIPSKALLQAADLYARAAHHPFQGMTFSPEALDVPALLAQKDALVETLVREKYIDLLAFYGITLISGEGAFVDAHTVQVNGAFYRGEKILIATGTRPAVPYIPGLTSIGYWTSTEALQPSYIPEHLIIIGAGYIALELGLMYRALGSRVTLIQRGTRLLRTLDADMSEVVQRILKKKGIQVLTGARIERIEGLPGAVKARQKVRLTISLVHPVYHEQPSAHHEHASIRRDEAPAHRNHVASYRDEKIVLPGTAPHEQTSAQSIQIEGEQLLLATGRTPNTERLRLERAGVQLGRRGEIIVDETLATQTPHIFAAGDVTLGSQYVYVAAYEGKLAAHNALLDNGGSDRIYRNLTVVPSVIFTDPQIATVGLTEEAARTRGLAVTVARLSLTDIARARVRYEEEGAYKLIFDQASLRLLGAEIIAPEAGEVIYAATLAVKFGLTRDDLVDTFVPYLTMAEGLRLTALSIQKDVRKLSCCAG</sequence>
<dbReference type="EMBL" id="PEBX01000058">
    <property type="protein sequence ID" value="PTQ55943.1"/>
    <property type="molecule type" value="Genomic_DNA"/>
</dbReference>
<comment type="similarity">
    <text evidence="1 10">Belongs to the class-I pyridine nucleotide-disulfide oxidoreductase family.</text>
</comment>
<feature type="binding site" evidence="8">
    <location>
        <position position="373"/>
    </location>
    <ligand>
        <name>FAD</name>
        <dbReference type="ChEBI" id="CHEBI:57692"/>
    </ligand>
</feature>
<evidence type="ECO:0000256" key="1">
    <source>
        <dbReference type="ARBA" id="ARBA00007532"/>
    </source>
</evidence>
<keyword evidence="7 10" id="KW-0676">Redox-active center</keyword>
<dbReference type="PANTHER" id="PTHR43014">
    <property type="entry name" value="MERCURIC REDUCTASE"/>
    <property type="match status" value="1"/>
</dbReference>
<feature type="binding site" evidence="8">
    <location>
        <position position="126"/>
    </location>
    <ligand>
        <name>FAD</name>
        <dbReference type="ChEBI" id="CHEBI:57692"/>
    </ligand>
</feature>
<dbReference type="InterPro" id="IPR004099">
    <property type="entry name" value="Pyr_nucl-diS_OxRdtase_dimer"/>
</dbReference>
<gene>
    <name evidence="13" type="ORF">BSOLF_1094</name>
</gene>
<dbReference type="GO" id="GO:0016668">
    <property type="term" value="F:oxidoreductase activity, acting on a sulfur group of donors, NAD(P) as acceptor"/>
    <property type="evidence" value="ECO:0007669"/>
    <property type="project" value="InterPro"/>
</dbReference>
<evidence type="ECO:0000256" key="4">
    <source>
        <dbReference type="ARBA" id="ARBA00022857"/>
    </source>
</evidence>
<evidence type="ECO:0000259" key="12">
    <source>
        <dbReference type="Pfam" id="PF07992"/>
    </source>
</evidence>
<keyword evidence="4" id="KW-0521">NADP</keyword>
<evidence type="ECO:0000256" key="6">
    <source>
        <dbReference type="ARBA" id="ARBA00023157"/>
    </source>
</evidence>
<accession>A0A2R6XZV0</accession>
<organism evidence="13 14">
    <name type="scientific">Candidatus Carbonibacillus altaicus</name>
    <dbReference type="NCBI Taxonomy" id="2163959"/>
    <lineage>
        <taxon>Bacteria</taxon>
        <taxon>Bacillati</taxon>
        <taxon>Bacillota</taxon>
        <taxon>Bacilli</taxon>
        <taxon>Bacillales</taxon>
        <taxon>Candidatus Carbonibacillus</taxon>
    </lineage>
</organism>
<dbReference type="InterPro" id="IPR001100">
    <property type="entry name" value="Pyr_nuc-diS_OxRdtase"/>
</dbReference>
<dbReference type="FunFam" id="3.30.390.30:FF:000001">
    <property type="entry name" value="Dihydrolipoyl dehydrogenase"/>
    <property type="match status" value="1"/>
</dbReference>
<dbReference type="PROSITE" id="PS00076">
    <property type="entry name" value="PYRIDINE_REDOX_1"/>
    <property type="match status" value="1"/>
</dbReference>
<dbReference type="Proteomes" id="UP000244338">
    <property type="component" value="Unassembled WGS sequence"/>
</dbReference>
<keyword evidence="6" id="KW-1015">Disulfide bond</keyword>